<dbReference type="EMBL" id="PUEJ01000004">
    <property type="protein sequence ID" value="PRH87137.1"/>
    <property type="molecule type" value="Genomic_DNA"/>
</dbReference>
<sequence>MSFDPHTVAAILTMALVTYATRVAGIFLDGRLALTGRTKAAFDAIPAAVLVSVIAPVALATGPAETIAAGVTVVSATRMPLLVTIVVGVVSVVLLRMMMG</sequence>
<protein>
    <recommendedName>
        <fullName evidence="4">Branched-chain amino acid transport</fullName>
    </recommendedName>
</protein>
<keyword evidence="1" id="KW-0812">Transmembrane</keyword>
<proteinExistence type="predicted"/>
<evidence type="ECO:0000313" key="3">
    <source>
        <dbReference type="Proteomes" id="UP000237682"/>
    </source>
</evidence>
<feature type="transmembrane region" description="Helical" evidence="1">
    <location>
        <begin position="40"/>
        <end position="59"/>
    </location>
</feature>
<dbReference type="InterPro" id="IPR008407">
    <property type="entry name" value="Brnchd-chn_aa_trnsp_AzlD"/>
</dbReference>
<evidence type="ECO:0000256" key="1">
    <source>
        <dbReference type="SAM" id="Phobius"/>
    </source>
</evidence>
<gene>
    <name evidence="2" type="ORF">C5L14_10855</name>
</gene>
<organism evidence="2 3">
    <name type="scientific">Labrys okinawensis</name>
    <dbReference type="NCBI Taxonomy" id="346911"/>
    <lineage>
        <taxon>Bacteria</taxon>
        <taxon>Pseudomonadati</taxon>
        <taxon>Pseudomonadota</taxon>
        <taxon>Alphaproteobacteria</taxon>
        <taxon>Hyphomicrobiales</taxon>
        <taxon>Xanthobacteraceae</taxon>
        <taxon>Labrys</taxon>
    </lineage>
</organism>
<feature type="transmembrane region" description="Helical" evidence="1">
    <location>
        <begin position="79"/>
        <end position="99"/>
    </location>
</feature>
<dbReference type="Pfam" id="PF05437">
    <property type="entry name" value="AzlD"/>
    <property type="match status" value="1"/>
</dbReference>
<dbReference type="OrthoDB" id="8020840at2"/>
<keyword evidence="1" id="KW-1133">Transmembrane helix</keyword>
<feature type="transmembrane region" description="Helical" evidence="1">
    <location>
        <begin position="6"/>
        <end position="28"/>
    </location>
</feature>
<evidence type="ECO:0000313" key="2">
    <source>
        <dbReference type="EMBL" id="PRH87137.1"/>
    </source>
</evidence>
<dbReference type="RefSeq" id="WP_105862077.1">
    <property type="nucleotide sequence ID" value="NZ_PUEJ01000004.1"/>
</dbReference>
<keyword evidence="3" id="KW-1185">Reference proteome</keyword>
<name>A0A2S9QCR4_9HYPH</name>
<accession>A0A2S9QCR4</accession>
<reference evidence="2 3" key="1">
    <citation type="submission" date="2018-02" db="EMBL/GenBank/DDBJ databases">
        <title>Whole genome sequencing of endophytic bacterium.</title>
        <authorList>
            <person name="Eedara R."/>
            <person name="Podile A.R."/>
        </authorList>
    </citation>
    <scope>NUCLEOTIDE SEQUENCE [LARGE SCALE GENOMIC DNA]</scope>
    <source>
        <strain evidence="2 3">RP1T</strain>
    </source>
</reference>
<evidence type="ECO:0008006" key="4">
    <source>
        <dbReference type="Google" id="ProtNLM"/>
    </source>
</evidence>
<dbReference type="AlphaFoldDB" id="A0A2S9QCR4"/>
<keyword evidence="1" id="KW-0472">Membrane</keyword>
<comment type="caution">
    <text evidence="2">The sequence shown here is derived from an EMBL/GenBank/DDBJ whole genome shotgun (WGS) entry which is preliminary data.</text>
</comment>
<dbReference type="Proteomes" id="UP000237682">
    <property type="component" value="Unassembled WGS sequence"/>
</dbReference>